<reference evidence="4" key="2">
    <citation type="submission" date="2021-04" db="EMBL/GenBank/DDBJ databases">
        <authorList>
            <person name="Podell S."/>
        </authorList>
    </citation>
    <scope>NUCLEOTIDE SEQUENCE</scope>
    <source>
        <strain evidence="4">Hildebrandi</strain>
    </source>
</reference>
<dbReference type="GO" id="GO:0004672">
    <property type="term" value="F:protein kinase activity"/>
    <property type="evidence" value="ECO:0007669"/>
    <property type="project" value="InterPro"/>
</dbReference>
<feature type="domain" description="Protein kinase" evidence="3">
    <location>
        <begin position="308"/>
        <end position="595"/>
    </location>
</feature>
<protein>
    <submittedName>
        <fullName evidence="4">Phospholipid-translocating P-type ATPase, flippase</fullName>
    </submittedName>
</protein>
<dbReference type="InterPro" id="IPR000719">
    <property type="entry name" value="Prot_kinase_dom"/>
</dbReference>
<evidence type="ECO:0000313" key="5">
    <source>
        <dbReference type="Proteomes" id="UP000693970"/>
    </source>
</evidence>
<keyword evidence="2" id="KW-0812">Transmembrane</keyword>
<accession>A0A9K3KXJ0</accession>
<dbReference type="InterPro" id="IPR050167">
    <property type="entry name" value="Ser_Thr_protein_kinase"/>
</dbReference>
<dbReference type="SMART" id="SM00220">
    <property type="entry name" value="S_TKc"/>
    <property type="match status" value="1"/>
</dbReference>
<dbReference type="AlphaFoldDB" id="A0A9K3KXJ0"/>
<dbReference type="GO" id="GO:0005524">
    <property type="term" value="F:ATP binding"/>
    <property type="evidence" value="ECO:0007669"/>
    <property type="project" value="InterPro"/>
</dbReference>
<keyword evidence="2" id="KW-0472">Membrane</keyword>
<dbReference type="PROSITE" id="PS50011">
    <property type="entry name" value="PROTEIN_KINASE_DOM"/>
    <property type="match status" value="1"/>
</dbReference>
<organism evidence="4 5">
    <name type="scientific">Nitzschia inconspicua</name>
    <dbReference type="NCBI Taxonomy" id="303405"/>
    <lineage>
        <taxon>Eukaryota</taxon>
        <taxon>Sar</taxon>
        <taxon>Stramenopiles</taxon>
        <taxon>Ochrophyta</taxon>
        <taxon>Bacillariophyta</taxon>
        <taxon>Bacillariophyceae</taxon>
        <taxon>Bacillariophycidae</taxon>
        <taxon>Bacillariales</taxon>
        <taxon>Bacillariaceae</taxon>
        <taxon>Nitzschia</taxon>
    </lineage>
</organism>
<reference evidence="4" key="1">
    <citation type="journal article" date="2021" name="Sci. Rep.">
        <title>Diploid genomic architecture of Nitzschia inconspicua, an elite biomass production diatom.</title>
        <authorList>
            <person name="Oliver A."/>
            <person name="Podell S."/>
            <person name="Pinowska A."/>
            <person name="Traller J.C."/>
            <person name="Smith S.R."/>
            <person name="McClure R."/>
            <person name="Beliaev A."/>
            <person name="Bohutskyi P."/>
            <person name="Hill E.A."/>
            <person name="Rabines A."/>
            <person name="Zheng H."/>
            <person name="Allen L.Z."/>
            <person name="Kuo A."/>
            <person name="Grigoriev I.V."/>
            <person name="Allen A.E."/>
            <person name="Hazlebeck D."/>
            <person name="Allen E.E."/>
        </authorList>
    </citation>
    <scope>NUCLEOTIDE SEQUENCE</scope>
    <source>
        <strain evidence="4">Hildebrandi</strain>
    </source>
</reference>
<feature type="region of interest" description="Disordered" evidence="1">
    <location>
        <begin position="1"/>
        <end position="33"/>
    </location>
</feature>
<evidence type="ECO:0000256" key="2">
    <source>
        <dbReference type="SAM" id="Phobius"/>
    </source>
</evidence>
<name>A0A9K3KXJ0_9STRA</name>
<dbReference type="OrthoDB" id="41771at2759"/>
<feature type="compositionally biased region" description="Polar residues" evidence="1">
    <location>
        <begin position="1"/>
        <end position="21"/>
    </location>
</feature>
<keyword evidence="2" id="KW-1133">Transmembrane helix</keyword>
<evidence type="ECO:0000313" key="4">
    <source>
        <dbReference type="EMBL" id="KAG7351859.1"/>
    </source>
</evidence>
<evidence type="ECO:0000256" key="1">
    <source>
        <dbReference type="SAM" id="MobiDB-lite"/>
    </source>
</evidence>
<dbReference type="PANTHER" id="PTHR23257">
    <property type="entry name" value="SERINE-THREONINE PROTEIN KINASE"/>
    <property type="match status" value="1"/>
</dbReference>
<dbReference type="EMBL" id="JAGRRH010000017">
    <property type="protein sequence ID" value="KAG7351859.1"/>
    <property type="molecule type" value="Genomic_DNA"/>
</dbReference>
<dbReference type="Pfam" id="PF00069">
    <property type="entry name" value="Pkinase"/>
    <property type="match status" value="1"/>
</dbReference>
<dbReference type="GO" id="GO:0005737">
    <property type="term" value="C:cytoplasm"/>
    <property type="evidence" value="ECO:0007669"/>
    <property type="project" value="TreeGrafter"/>
</dbReference>
<dbReference type="Proteomes" id="UP000693970">
    <property type="component" value="Unassembled WGS sequence"/>
</dbReference>
<dbReference type="GO" id="GO:0007165">
    <property type="term" value="P:signal transduction"/>
    <property type="evidence" value="ECO:0007669"/>
    <property type="project" value="TreeGrafter"/>
</dbReference>
<proteinExistence type="predicted"/>
<sequence length="606" mass="70157">MTYSTTMQNAQTNIAIPSSSGRDGISKRKTAGTERLTSFHPTIGCTTSVDPSSHFVSSQRSQRYPYNTGSSNHTKTSISTSFAQITNNFSFRRRIKGRKIHSSSTLRKRRNTHRQYTPNTYLVWSCVILTTSLALLIVSLKMRRPSPADQLDDIVRIHTATSHFTIPLTTTTTIQLLHRSTLSMQFPTVPIFWSGPKDFGGLRIEFPSEGEPLQREIDDAEEEWFLQNDGVRDPYAPMEDDFDPDFVPHEDDYLRYWKDYTDGHNDDAISPGIKHHPMRKGTIGCRRVAIHSLLFPNCNNFHELTILNPDFKILGHGDFRQAASVSVPFGSSAEHTVYKHIRYEEDFDYHDMEYMRRDTLVSALLTPSPRIFKTYGLCGIASLSEYAMHGTIEDDVYGPDEDERDPTMEKKAEDWEPVNDLSNIQKVRYALQMAEAVADLHGFHSGVIIHEDIKLDQFLWNEDKSLIKLNDFSRAAFMMWHDKDQLYCVHDEEEYRKFRSPEEYQWSRHLTEKIDVYNLAIVFFTLLTGHFITDREAKQDWERVKEGGSLRLDPRYKTRSKVDAKFVDIIARCQAFQPDDRPSIFELIVELNEMLDMAIKEEREKF</sequence>
<keyword evidence="5" id="KW-1185">Reference proteome</keyword>
<gene>
    <name evidence="4" type="ORF">IV203_007907</name>
</gene>
<feature type="transmembrane region" description="Helical" evidence="2">
    <location>
        <begin position="121"/>
        <end position="140"/>
    </location>
</feature>
<feature type="region of interest" description="Disordered" evidence="1">
    <location>
        <begin position="50"/>
        <end position="75"/>
    </location>
</feature>
<evidence type="ECO:0000259" key="3">
    <source>
        <dbReference type="PROSITE" id="PS50011"/>
    </source>
</evidence>
<comment type="caution">
    <text evidence="4">The sequence shown here is derived from an EMBL/GenBank/DDBJ whole genome shotgun (WGS) entry which is preliminary data.</text>
</comment>